<evidence type="ECO:0008006" key="3">
    <source>
        <dbReference type="Google" id="ProtNLM"/>
    </source>
</evidence>
<dbReference type="PANTHER" id="PTHR11102:SF160">
    <property type="entry name" value="ERAD-ASSOCIATED E3 UBIQUITIN-PROTEIN LIGASE COMPONENT HRD3"/>
    <property type="match status" value="1"/>
</dbReference>
<dbReference type="SUPFAM" id="SSF81901">
    <property type="entry name" value="HCP-like"/>
    <property type="match status" value="1"/>
</dbReference>
<comment type="caution">
    <text evidence="1">The sequence shown here is derived from an EMBL/GenBank/DDBJ whole genome shotgun (WGS) entry which is preliminary data.</text>
</comment>
<dbReference type="SMART" id="SM00671">
    <property type="entry name" value="SEL1"/>
    <property type="match status" value="3"/>
</dbReference>
<evidence type="ECO:0000313" key="1">
    <source>
        <dbReference type="EMBL" id="GGT34979.1"/>
    </source>
</evidence>
<reference evidence="1" key="1">
    <citation type="journal article" date="2014" name="Int. J. Syst. Evol. Microbiol.">
        <title>Complete genome sequence of Corynebacterium casei LMG S-19264T (=DSM 44701T), isolated from a smear-ripened cheese.</title>
        <authorList>
            <consortium name="US DOE Joint Genome Institute (JGI-PGF)"/>
            <person name="Walter F."/>
            <person name="Albersmeier A."/>
            <person name="Kalinowski J."/>
            <person name="Ruckert C."/>
        </authorList>
    </citation>
    <scope>NUCLEOTIDE SEQUENCE</scope>
    <source>
        <strain evidence="1">JCM 3172</strain>
    </source>
</reference>
<dbReference type="InterPro" id="IPR006597">
    <property type="entry name" value="Sel1-like"/>
</dbReference>
<dbReference type="AlphaFoldDB" id="A0A918H2Q8"/>
<proteinExistence type="predicted"/>
<dbReference type="Gene3D" id="1.25.40.10">
    <property type="entry name" value="Tetratricopeptide repeat domain"/>
    <property type="match status" value="1"/>
</dbReference>
<evidence type="ECO:0000313" key="2">
    <source>
        <dbReference type="Proteomes" id="UP000619486"/>
    </source>
</evidence>
<dbReference type="Proteomes" id="UP000619486">
    <property type="component" value="Unassembled WGS sequence"/>
</dbReference>
<protein>
    <recommendedName>
        <fullName evidence="3">Sel1 repeat family protein</fullName>
    </recommendedName>
</protein>
<dbReference type="EMBL" id="BMQQ01000010">
    <property type="protein sequence ID" value="GGT34979.1"/>
    <property type="molecule type" value="Genomic_DNA"/>
</dbReference>
<dbReference type="InterPro" id="IPR050767">
    <property type="entry name" value="Sel1_AlgK"/>
</dbReference>
<reference evidence="1" key="2">
    <citation type="submission" date="2020-09" db="EMBL/GenBank/DDBJ databases">
        <authorList>
            <person name="Sun Q."/>
            <person name="Ohkuma M."/>
        </authorList>
    </citation>
    <scope>NUCLEOTIDE SEQUENCE</scope>
    <source>
        <strain evidence="1">JCM 3172</strain>
    </source>
</reference>
<sequence>MNNSVSGGSARDVVQAGSIGSVSFYTQGHSALPDPSHWPLLRDAARVDPGVKGSDTLPYLSRDRGLELAGLIASGEHPLVLVTGSPLTGKTFTAWAALRYALRDHQVCAPSPGADLRVLPDLIRARPGSYALWLDDLTRHLGDHGLDHGLLAQLSSLAVPVVATMSDQEYGEHRFGSAAHAQLLRRARTVALPREWSETELRGLAESPNPRHQDALKWRGGSGVTEFLAVGPELWSEWQWAKRNHPLGHLLVRAAVDVGRCGYVGPIPEDELFDMCRYYKEYDAAVGRETFEDALAWATKARLGVTGLLVAGGAQEAWQVYGSLVAEAVRAPDLPRAPFGAWIHAAHEGDDTDRSAVLTAAVEAYRPEVERGDGRAMYSLALLHEDHDEEEALRWYRRAADTGHGYSLLRVGNQLAAQGEYTEALTYLQRAAGTGDPHAASRLGEFLRDRAEHWLRVGVEGGSVRAAYVLGDMLVGTGATDEALHLYQKAAKNRFLKETVAASLGTLLHHTGDLTEAESWYRIGVEAGGPRAMRGLAALLRPKGGIDAAEAESLLHRAAEEEADGQA</sequence>
<keyword evidence="2" id="KW-1185">Reference proteome</keyword>
<dbReference type="InterPro" id="IPR011990">
    <property type="entry name" value="TPR-like_helical_dom_sf"/>
</dbReference>
<gene>
    <name evidence="1" type="ORF">GCM10014713_30800</name>
</gene>
<dbReference type="RefSeq" id="WP_189202106.1">
    <property type="nucleotide sequence ID" value="NZ_BMQQ01000010.1"/>
</dbReference>
<dbReference type="PANTHER" id="PTHR11102">
    <property type="entry name" value="SEL-1-LIKE PROTEIN"/>
    <property type="match status" value="1"/>
</dbReference>
<accession>A0A918H2Q8</accession>
<organism evidence="1 2">
    <name type="scientific">Streptomyces purpureus</name>
    <dbReference type="NCBI Taxonomy" id="1951"/>
    <lineage>
        <taxon>Bacteria</taxon>
        <taxon>Bacillati</taxon>
        <taxon>Actinomycetota</taxon>
        <taxon>Actinomycetes</taxon>
        <taxon>Kitasatosporales</taxon>
        <taxon>Streptomycetaceae</taxon>
        <taxon>Streptomyces</taxon>
    </lineage>
</organism>
<name>A0A918H2Q8_9ACTN</name>